<dbReference type="EMBL" id="LVLJ01001211">
    <property type="protein sequence ID" value="OAE30971.1"/>
    <property type="molecule type" value="Genomic_DNA"/>
</dbReference>
<organism evidence="3 4">
    <name type="scientific">Marchantia polymorpha subsp. ruderalis</name>
    <dbReference type="NCBI Taxonomy" id="1480154"/>
    <lineage>
        <taxon>Eukaryota</taxon>
        <taxon>Viridiplantae</taxon>
        <taxon>Streptophyta</taxon>
        <taxon>Embryophyta</taxon>
        <taxon>Marchantiophyta</taxon>
        <taxon>Marchantiopsida</taxon>
        <taxon>Marchantiidae</taxon>
        <taxon>Marchantiales</taxon>
        <taxon>Marchantiaceae</taxon>
        <taxon>Marchantia</taxon>
    </lineage>
</organism>
<dbReference type="InterPro" id="IPR015915">
    <property type="entry name" value="Kelch-typ_b-propeller"/>
</dbReference>
<evidence type="ECO:0000259" key="2">
    <source>
        <dbReference type="PROSITE" id="PS50181"/>
    </source>
</evidence>
<dbReference type="PANTHER" id="PTHR31672:SF12">
    <property type="entry name" value="F-BOX DOMAIN-CONTAINING PROTEIN"/>
    <property type="match status" value="1"/>
</dbReference>
<dbReference type="Gene3D" id="2.120.10.80">
    <property type="entry name" value="Kelch-type beta propeller"/>
    <property type="match status" value="1"/>
</dbReference>
<dbReference type="FunFam" id="1.20.1280.50:FF:000008">
    <property type="entry name" value="F-box only protein 6"/>
    <property type="match status" value="1"/>
</dbReference>
<dbReference type="Pfam" id="PF00646">
    <property type="entry name" value="F-box"/>
    <property type="match status" value="1"/>
</dbReference>
<keyword evidence="4" id="KW-1185">Reference proteome</keyword>
<reference evidence="3" key="1">
    <citation type="submission" date="2016-03" db="EMBL/GenBank/DDBJ databases">
        <title>Mechanisms controlling the formation of the plant cell surface in tip-growing cells are functionally conserved among land plants.</title>
        <authorList>
            <person name="Honkanen S."/>
            <person name="Jones V.A."/>
            <person name="Morieri G."/>
            <person name="Champion C."/>
            <person name="Hetherington A.J."/>
            <person name="Kelly S."/>
            <person name="Saint-Marcoux D."/>
            <person name="Proust H."/>
            <person name="Prescott H."/>
            <person name="Dolan L."/>
        </authorList>
    </citation>
    <scope>NUCLEOTIDE SEQUENCE [LARGE SCALE GENOMIC DNA]</scope>
    <source>
        <tissue evidence="3">Whole gametophyte</tissue>
    </source>
</reference>
<dbReference type="InterPro" id="IPR036047">
    <property type="entry name" value="F-box-like_dom_sf"/>
</dbReference>
<sequence>MANLDSSQAQVRGGRFVHAAEYRQNPWCRLDLGFPSRGSGFSWRTSDYAMERNVVVRSQYADVLHQMGCSILHYSEMAFDVPLPPLGKRHNDGWNLVQTIIGSVPAGAHSSLAQGNLLTVGEIIVEPELILDPTIWSRLPDFIIEKIIARLPVPDLFRFRAVCRQWNNLMTNPGFLGSCSDAPQAGPWFLLFTRGDYRNGITHNHITNKWQRIPLFSHLPPYESLYPCAAAKGLVCFISRFNALGSMTLVVCNPLTSSWRELPPMVEILPLYAVGILPESERGIYHVVVSGLRRIPHTGRNARETCRLRPTTEVFTSTNNCWKTTGGMPPGSYHSLAVPCNGILYSWCYVSDALVAYNVSSACWTQIYARMPRFFEGHRLVECDGHLFMVGGLNKDNVTKGIYVLEFQWDNMEWIKVDRMPKLLCEQFLRYGTDFRCVGYSELVLLYVVRYRRIRLAVLYDLTKKLWRRLPPCSLAEERLIHGIAFEPRLDAMA</sequence>
<proteinExistence type="predicted"/>
<dbReference type="Gene3D" id="1.20.1280.50">
    <property type="match status" value="1"/>
</dbReference>
<dbReference type="SMART" id="SM00256">
    <property type="entry name" value="FBOX"/>
    <property type="match status" value="1"/>
</dbReference>
<dbReference type="InterPro" id="IPR001810">
    <property type="entry name" value="F-box_dom"/>
</dbReference>
<keyword evidence="1" id="KW-0677">Repeat</keyword>
<comment type="caution">
    <text evidence="3">The sequence shown here is derived from an EMBL/GenBank/DDBJ whole genome shotgun (WGS) entry which is preliminary data.</text>
</comment>
<dbReference type="InterPro" id="IPR005174">
    <property type="entry name" value="KIB1-4_b-propeller"/>
</dbReference>
<dbReference type="Pfam" id="PF03478">
    <property type="entry name" value="Beta-prop_KIB1-4"/>
    <property type="match status" value="1"/>
</dbReference>
<evidence type="ECO:0000313" key="3">
    <source>
        <dbReference type="EMBL" id="OAE30971.1"/>
    </source>
</evidence>
<dbReference type="PANTHER" id="PTHR31672">
    <property type="entry name" value="BNACNNG10540D PROTEIN"/>
    <property type="match status" value="1"/>
</dbReference>
<evidence type="ECO:0000313" key="4">
    <source>
        <dbReference type="Proteomes" id="UP000077202"/>
    </source>
</evidence>
<gene>
    <name evidence="3" type="ORF">AXG93_2018s1380</name>
</gene>
<dbReference type="InterPro" id="IPR050796">
    <property type="entry name" value="SCF_F-box_component"/>
</dbReference>
<protein>
    <recommendedName>
        <fullName evidence="2">F-box domain-containing protein</fullName>
    </recommendedName>
</protein>
<dbReference type="AlphaFoldDB" id="A0A176WEF2"/>
<dbReference type="CDD" id="cd22157">
    <property type="entry name" value="F-box_AtFBW1-like"/>
    <property type="match status" value="1"/>
</dbReference>
<name>A0A176WEF2_MARPO</name>
<feature type="domain" description="F-box" evidence="2">
    <location>
        <begin position="133"/>
        <end position="172"/>
    </location>
</feature>
<dbReference type="SUPFAM" id="SSF81383">
    <property type="entry name" value="F-box domain"/>
    <property type="match status" value="1"/>
</dbReference>
<dbReference type="SUPFAM" id="SSF117281">
    <property type="entry name" value="Kelch motif"/>
    <property type="match status" value="1"/>
</dbReference>
<evidence type="ECO:0000256" key="1">
    <source>
        <dbReference type="ARBA" id="ARBA00022737"/>
    </source>
</evidence>
<dbReference type="PROSITE" id="PS50181">
    <property type="entry name" value="FBOX"/>
    <property type="match status" value="1"/>
</dbReference>
<dbReference type="Proteomes" id="UP000077202">
    <property type="component" value="Unassembled WGS sequence"/>
</dbReference>
<accession>A0A176WEF2</accession>